<evidence type="ECO:0000256" key="5">
    <source>
        <dbReference type="ARBA" id="ARBA00023157"/>
    </source>
</evidence>
<dbReference type="CDD" id="cd00098">
    <property type="entry name" value="IgC1"/>
    <property type="match status" value="1"/>
</dbReference>
<dbReference type="SMART" id="SM00406">
    <property type="entry name" value="IGv"/>
    <property type="match status" value="1"/>
</dbReference>
<comment type="subcellular location">
    <subcellularLocation>
        <location evidence="1">Secreted</location>
    </subcellularLocation>
</comment>
<evidence type="ECO:0000259" key="10">
    <source>
        <dbReference type="PROSITE" id="PS50835"/>
    </source>
</evidence>
<dbReference type="AlphaFoldDB" id="A0A401PG42"/>
<evidence type="ECO:0000256" key="3">
    <source>
        <dbReference type="ARBA" id="ARBA00022859"/>
    </source>
</evidence>
<gene>
    <name evidence="11" type="ORF">scyTo_0006167</name>
</gene>
<dbReference type="SMART" id="SM00409">
    <property type="entry name" value="IG"/>
    <property type="match status" value="2"/>
</dbReference>
<keyword evidence="4" id="KW-1064">Adaptive immunity</keyword>
<dbReference type="Proteomes" id="UP000288216">
    <property type="component" value="Unassembled WGS sequence"/>
</dbReference>
<comment type="caution">
    <text evidence="11">The sequence shown here is derived from an EMBL/GenBank/DDBJ whole genome shotgun (WGS) entry which is preliminary data.</text>
</comment>
<dbReference type="SUPFAM" id="SSF48726">
    <property type="entry name" value="Immunoglobulin"/>
    <property type="match status" value="3"/>
</dbReference>
<name>A0A401PG42_SCYTO</name>
<evidence type="ECO:0000256" key="9">
    <source>
        <dbReference type="SAM" id="Phobius"/>
    </source>
</evidence>
<evidence type="ECO:0000256" key="1">
    <source>
        <dbReference type="ARBA" id="ARBA00004613"/>
    </source>
</evidence>
<dbReference type="Pfam" id="PF07654">
    <property type="entry name" value="C1-set"/>
    <property type="match status" value="2"/>
</dbReference>
<dbReference type="PROSITE" id="PS00290">
    <property type="entry name" value="IG_MHC"/>
    <property type="match status" value="2"/>
</dbReference>
<keyword evidence="9" id="KW-0472">Membrane</keyword>
<evidence type="ECO:0000256" key="8">
    <source>
        <dbReference type="ARBA" id="ARBA00043265"/>
    </source>
</evidence>
<keyword evidence="9" id="KW-1133">Transmembrane helix</keyword>
<evidence type="ECO:0000256" key="7">
    <source>
        <dbReference type="ARBA" id="ARBA00023319"/>
    </source>
</evidence>
<accession>A0A401PG42</accession>
<dbReference type="InterPro" id="IPR003599">
    <property type="entry name" value="Ig_sub"/>
</dbReference>
<dbReference type="FunFam" id="2.60.40.10:FF:000463">
    <property type="entry name" value="Immunoglobulin heavy constant gamma 1"/>
    <property type="match status" value="1"/>
</dbReference>
<sequence>MSDAPTLRNKASLERLTRAQREAVMESQGMFCTLLIILRMDSAFTHTELHTPSTTVLGQEGESLTLGCTSSGDALLVKWGYVPPGSTDIRWLLSWSRGSKHFTRMPGIEPRFSGSNGSKHALKIDNLKQKDSATYYCQTEDTADDWCGCGTTLKVKPTILPRPPSVDVHYAPPENISQQTGNSTLFCVSSGFYPKEISVSWYKGGIQVFSEITHWGRLMDSNDCYTMISELAISTSQWFSGSHYTCVVSHEALSSPIIRKINKDDGYIREPVIQLVSPPLDAASAGLTMNCLVSDFYPADVSVTWRDENGPVDTGVMQFAVALGSNRTYRTVSQLTVPTAEWESNCTYWCEVKHVSLGQPIRRAVSKELAAVRSSRSPGMVALLWIVAIVGCLLLITVAVIVYKKTTSSSRTETGGL</sequence>
<keyword evidence="5" id="KW-1015">Disulfide bond</keyword>
<dbReference type="GO" id="GO:0005576">
    <property type="term" value="C:extracellular region"/>
    <property type="evidence" value="ECO:0007669"/>
    <property type="project" value="UniProtKB-SubCell"/>
</dbReference>
<keyword evidence="12" id="KW-1185">Reference proteome</keyword>
<dbReference type="PROSITE" id="PS50835">
    <property type="entry name" value="IG_LIKE"/>
    <property type="match status" value="3"/>
</dbReference>
<dbReference type="Pfam" id="PF07686">
    <property type="entry name" value="V-set"/>
    <property type="match status" value="1"/>
</dbReference>
<dbReference type="OMA" id="ISHREIG"/>
<feature type="domain" description="Ig-like" evidence="10">
    <location>
        <begin position="157"/>
        <end position="262"/>
    </location>
</feature>
<dbReference type="GO" id="GO:0002250">
    <property type="term" value="P:adaptive immune response"/>
    <property type="evidence" value="ECO:0007669"/>
    <property type="project" value="UniProtKB-KW"/>
</dbReference>
<organism evidence="11 12">
    <name type="scientific">Scyliorhinus torazame</name>
    <name type="common">Cloudy catshark</name>
    <name type="synonym">Catulus torazame</name>
    <dbReference type="NCBI Taxonomy" id="75743"/>
    <lineage>
        <taxon>Eukaryota</taxon>
        <taxon>Metazoa</taxon>
        <taxon>Chordata</taxon>
        <taxon>Craniata</taxon>
        <taxon>Vertebrata</taxon>
        <taxon>Chondrichthyes</taxon>
        <taxon>Elasmobranchii</taxon>
        <taxon>Galeomorphii</taxon>
        <taxon>Galeoidea</taxon>
        <taxon>Carcharhiniformes</taxon>
        <taxon>Scyliorhinidae</taxon>
        <taxon>Scyliorhinus</taxon>
    </lineage>
</organism>
<evidence type="ECO:0000313" key="12">
    <source>
        <dbReference type="Proteomes" id="UP000288216"/>
    </source>
</evidence>
<evidence type="ECO:0000313" key="11">
    <source>
        <dbReference type="EMBL" id="GCB72096.1"/>
    </source>
</evidence>
<proteinExistence type="predicted"/>
<feature type="transmembrane region" description="Helical" evidence="9">
    <location>
        <begin position="382"/>
        <end position="403"/>
    </location>
</feature>
<dbReference type="SMART" id="SM00407">
    <property type="entry name" value="IGc1"/>
    <property type="match status" value="2"/>
</dbReference>
<dbReference type="STRING" id="75743.A0A401PG42"/>
<dbReference type="InterPro" id="IPR003006">
    <property type="entry name" value="Ig/MHC_CS"/>
</dbReference>
<dbReference type="InterPro" id="IPR007110">
    <property type="entry name" value="Ig-like_dom"/>
</dbReference>
<dbReference type="GO" id="GO:0019814">
    <property type="term" value="C:immunoglobulin complex"/>
    <property type="evidence" value="ECO:0007669"/>
    <property type="project" value="UniProtKB-KW"/>
</dbReference>
<feature type="domain" description="Ig-like" evidence="10">
    <location>
        <begin position="60"/>
        <end position="141"/>
    </location>
</feature>
<keyword evidence="8" id="KW-1280">Immunoglobulin</keyword>
<reference evidence="11 12" key="1">
    <citation type="journal article" date="2018" name="Nat. Ecol. Evol.">
        <title>Shark genomes provide insights into elasmobranch evolution and the origin of vertebrates.</title>
        <authorList>
            <person name="Hara Y"/>
            <person name="Yamaguchi K"/>
            <person name="Onimaru K"/>
            <person name="Kadota M"/>
            <person name="Koyanagi M"/>
            <person name="Keeley SD"/>
            <person name="Tatsumi K"/>
            <person name="Tanaka K"/>
            <person name="Motone F"/>
            <person name="Kageyama Y"/>
            <person name="Nozu R"/>
            <person name="Adachi N"/>
            <person name="Nishimura O"/>
            <person name="Nakagawa R"/>
            <person name="Tanegashima C"/>
            <person name="Kiyatake I"/>
            <person name="Matsumoto R"/>
            <person name="Murakumo K"/>
            <person name="Nishida K"/>
            <person name="Terakita A"/>
            <person name="Kuratani S"/>
            <person name="Sato K"/>
            <person name="Hyodo S Kuraku.S."/>
        </authorList>
    </citation>
    <scope>NUCLEOTIDE SEQUENCE [LARGE SCALE GENOMIC DNA]</scope>
</reference>
<dbReference type="InterPro" id="IPR013783">
    <property type="entry name" value="Ig-like_fold"/>
</dbReference>
<dbReference type="OrthoDB" id="8694217at2759"/>
<dbReference type="InterPro" id="IPR003597">
    <property type="entry name" value="Ig_C1-set"/>
</dbReference>
<keyword evidence="2" id="KW-0964">Secreted</keyword>
<dbReference type="InterPro" id="IPR036179">
    <property type="entry name" value="Ig-like_dom_sf"/>
</dbReference>
<dbReference type="PANTHER" id="PTHR23411">
    <property type="entry name" value="TAPASIN"/>
    <property type="match status" value="1"/>
</dbReference>
<evidence type="ECO:0000256" key="2">
    <source>
        <dbReference type="ARBA" id="ARBA00022525"/>
    </source>
</evidence>
<keyword evidence="3" id="KW-0391">Immunity</keyword>
<dbReference type="InterPro" id="IPR050380">
    <property type="entry name" value="Immune_Resp_Modulators"/>
</dbReference>
<dbReference type="Gene3D" id="2.60.40.10">
    <property type="entry name" value="Immunoglobulins"/>
    <property type="match status" value="3"/>
</dbReference>
<keyword evidence="7" id="KW-0393">Immunoglobulin domain</keyword>
<keyword evidence="9" id="KW-0812">Transmembrane</keyword>
<protein>
    <recommendedName>
        <fullName evidence="10">Ig-like domain-containing protein</fullName>
    </recommendedName>
</protein>
<evidence type="ECO:0000256" key="6">
    <source>
        <dbReference type="ARBA" id="ARBA00023180"/>
    </source>
</evidence>
<dbReference type="EMBL" id="BFAA01002032">
    <property type="protein sequence ID" value="GCB72096.1"/>
    <property type="molecule type" value="Genomic_DNA"/>
</dbReference>
<dbReference type="InterPro" id="IPR013106">
    <property type="entry name" value="Ig_V-set"/>
</dbReference>
<evidence type="ECO:0000256" key="4">
    <source>
        <dbReference type="ARBA" id="ARBA00023130"/>
    </source>
</evidence>
<keyword evidence="6" id="KW-0325">Glycoprotein</keyword>
<dbReference type="FunFam" id="2.60.40.10:FF:000283">
    <property type="entry name" value="Immunoglobulin kappa constant"/>
    <property type="match status" value="1"/>
</dbReference>
<feature type="domain" description="Ig-like" evidence="10">
    <location>
        <begin position="271"/>
        <end position="366"/>
    </location>
</feature>